<dbReference type="EMBL" id="JAZGQK010000025">
    <property type="protein sequence ID" value="MEE6262083.1"/>
    <property type="molecule type" value="Genomic_DNA"/>
</dbReference>
<keyword evidence="1" id="KW-1133">Transmembrane helix</keyword>
<keyword evidence="5" id="KW-1185">Reference proteome</keyword>
<dbReference type="InterPro" id="IPR025510">
    <property type="entry name" value="DUF4397"/>
</dbReference>
<feature type="transmembrane region" description="Helical" evidence="1">
    <location>
        <begin position="267"/>
        <end position="286"/>
    </location>
</feature>
<accession>A0ABU7RVN7</accession>
<keyword evidence="1" id="KW-0812">Transmembrane</keyword>
<dbReference type="Proteomes" id="UP001332243">
    <property type="component" value="Unassembled WGS sequence"/>
</dbReference>
<reference evidence="3 5" key="1">
    <citation type="submission" date="2024-01" db="EMBL/GenBank/DDBJ databases">
        <title>Genome insights into Plantactinospora sonchi sp. nov.</title>
        <authorList>
            <person name="Wang L."/>
        </authorList>
    </citation>
    <scope>NUCLEOTIDE SEQUENCE [LARGE SCALE GENOMIC DNA]</scope>
    <source>
        <strain evidence="3 5">NEAU-QY2</strain>
    </source>
</reference>
<comment type="caution">
    <text evidence="3">The sequence shown here is derived from an EMBL/GenBank/DDBJ whole genome shotgun (WGS) entry which is preliminary data.</text>
</comment>
<evidence type="ECO:0000313" key="5">
    <source>
        <dbReference type="Proteomes" id="UP001332243"/>
    </source>
</evidence>
<name>A0ABU7RVN7_9ACTN</name>
<sequence>MTDNHQLSRIPRQVVAVAATLLLGAGLTTVVAGPAVASAAPVGYVRLAHLSPDTPAVDVYLGAESDKADPQVFKAVGYGVLSPYLPLPVGPYAVAMRRAGAPASDPPVLTTSVSVTAGKAYTVAGVGRYAELGLKVLDDDLSAPADGRAKVRVVQASVRAPVIDVSVADGERIANAVQFATTTPYQQVEPGRATLRLAGTGAAPTTTAVSLHDGAVYSLLVLDAKQGGLTTELRVDARGGVVVPAGGVDTGAGGTAGSGDGSYPTGAAPLVALGAFLVAVAGRYALRRRTRSS</sequence>
<evidence type="ECO:0000313" key="4">
    <source>
        <dbReference type="EMBL" id="MEE6262083.1"/>
    </source>
</evidence>
<evidence type="ECO:0000313" key="3">
    <source>
        <dbReference type="EMBL" id="MEE6260565.1"/>
    </source>
</evidence>
<organism evidence="3 5">
    <name type="scientific">Plantactinospora sonchi</name>
    <dbReference type="NCBI Taxonomy" id="1544735"/>
    <lineage>
        <taxon>Bacteria</taxon>
        <taxon>Bacillati</taxon>
        <taxon>Actinomycetota</taxon>
        <taxon>Actinomycetes</taxon>
        <taxon>Micromonosporales</taxon>
        <taxon>Micromonosporaceae</taxon>
        <taxon>Plantactinospora</taxon>
    </lineage>
</organism>
<evidence type="ECO:0000256" key="1">
    <source>
        <dbReference type="SAM" id="Phobius"/>
    </source>
</evidence>
<keyword evidence="1" id="KW-0472">Membrane</keyword>
<evidence type="ECO:0000259" key="2">
    <source>
        <dbReference type="Pfam" id="PF14344"/>
    </source>
</evidence>
<gene>
    <name evidence="3" type="ORF">V1633_18940</name>
    <name evidence="4" type="ORF">V1633_26715</name>
</gene>
<dbReference type="EMBL" id="JAZGQK010000016">
    <property type="protein sequence ID" value="MEE6260565.1"/>
    <property type="molecule type" value="Genomic_DNA"/>
</dbReference>
<feature type="domain" description="DUF4397" evidence="2">
    <location>
        <begin position="44"/>
        <end position="165"/>
    </location>
</feature>
<dbReference type="Pfam" id="PF14344">
    <property type="entry name" value="DUF4397"/>
    <property type="match status" value="1"/>
</dbReference>
<dbReference type="RefSeq" id="WP_331215678.1">
    <property type="nucleotide sequence ID" value="NZ_JAZGQK010000016.1"/>
</dbReference>
<proteinExistence type="predicted"/>
<protein>
    <submittedName>
        <fullName evidence="3">DUF4397 domain-containing protein</fullName>
    </submittedName>
</protein>